<proteinExistence type="inferred from homology"/>
<feature type="transmembrane region" description="Helical" evidence="2">
    <location>
        <begin position="31"/>
        <end position="54"/>
    </location>
</feature>
<evidence type="ECO:0000259" key="3">
    <source>
        <dbReference type="Pfam" id="PF02517"/>
    </source>
</evidence>
<dbReference type="PATRIC" id="fig|148814.13.peg.100"/>
<feature type="transmembrane region" description="Helical" evidence="2">
    <location>
        <begin position="151"/>
        <end position="177"/>
    </location>
</feature>
<comment type="caution">
    <text evidence="4">The sequence shown here is derived from an EMBL/GenBank/DDBJ whole genome shotgun (WGS) entry which is preliminary data.</text>
</comment>
<keyword evidence="2" id="KW-1133">Transmembrane helix</keyword>
<organism evidence="4 5">
    <name type="scientific">Apilactobacillus kunkeei</name>
    <dbReference type="NCBI Taxonomy" id="148814"/>
    <lineage>
        <taxon>Bacteria</taxon>
        <taxon>Bacillati</taxon>
        <taxon>Bacillota</taxon>
        <taxon>Bacilli</taxon>
        <taxon>Lactobacillales</taxon>
        <taxon>Lactobacillaceae</taxon>
        <taxon>Apilactobacillus</taxon>
    </lineage>
</organism>
<reference evidence="4 5" key="1">
    <citation type="journal article" date="2015" name="Genome Biol. Evol.">
        <title>Functionally Structured Genomes in Lactobacillus kunkeei Colonizing the Honey Crop and Food Products of Honeybees and Stingless Bees.</title>
        <authorList>
            <person name="Tamarit D."/>
            <person name="Ellegaard K.M."/>
            <person name="Wikander J."/>
            <person name="Olofsson T."/>
            <person name="Vasquez A."/>
            <person name="Andersson S.G."/>
        </authorList>
    </citation>
    <scope>NUCLEOTIDE SEQUENCE [LARGE SCALE GENOMIC DNA]</scope>
    <source>
        <strain evidence="4 5">LMbo</strain>
    </source>
</reference>
<dbReference type="RefSeq" id="WP_054607752.1">
    <property type="nucleotide sequence ID" value="NZ_JXDF01000003.1"/>
</dbReference>
<evidence type="ECO:0000313" key="5">
    <source>
        <dbReference type="Proteomes" id="UP000050269"/>
    </source>
</evidence>
<dbReference type="InterPro" id="IPR003675">
    <property type="entry name" value="Rce1/LyrA-like_dom"/>
</dbReference>
<dbReference type="GO" id="GO:0004175">
    <property type="term" value="F:endopeptidase activity"/>
    <property type="evidence" value="ECO:0007669"/>
    <property type="project" value="UniProtKB-ARBA"/>
</dbReference>
<keyword evidence="2" id="KW-0812">Transmembrane</keyword>
<accession>A0A0N8IIB8</accession>
<feature type="domain" description="CAAX prenyl protease 2/Lysostaphin resistance protein A-like" evidence="3">
    <location>
        <begin position="116"/>
        <end position="204"/>
    </location>
</feature>
<feature type="transmembrane region" description="Helical" evidence="2">
    <location>
        <begin position="75"/>
        <end position="95"/>
    </location>
</feature>
<sequence>MKKKSFIFILIFLSPLMELVRYPIIYSTNEPLFHAVVEVLFTFIILISVILYLYNKILNKKIIDAFHDNHFNFKLVIIGIELFLLEVSFVLLTANPHESFQANLSNLLGYNDSKLLLLCIVASLTLSPIVVELFFRDLIQSYLKKNFNAKYAILLSSFIYGISHSLFSIISLAYYILAGVLLGKSREESNGIIAPIVLHCSWDILMLLMIWIY</sequence>
<comment type="similarity">
    <text evidence="1">Belongs to the UPF0177 family.</text>
</comment>
<dbReference type="Pfam" id="PF02517">
    <property type="entry name" value="Rce1-like"/>
    <property type="match status" value="1"/>
</dbReference>
<evidence type="ECO:0000313" key="4">
    <source>
        <dbReference type="EMBL" id="KPN84159.1"/>
    </source>
</evidence>
<evidence type="ECO:0000256" key="1">
    <source>
        <dbReference type="ARBA" id="ARBA00009067"/>
    </source>
</evidence>
<evidence type="ECO:0000256" key="2">
    <source>
        <dbReference type="SAM" id="Phobius"/>
    </source>
</evidence>
<feature type="transmembrane region" description="Helical" evidence="2">
    <location>
        <begin position="192"/>
        <end position="212"/>
    </location>
</feature>
<protein>
    <recommendedName>
        <fullName evidence="3">CAAX prenyl protease 2/Lysostaphin resistance protein A-like domain-containing protein</fullName>
    </recommendedName>
</protein>
<dbReference type="AlphaFoldDB" id="A0A0N8IIB8"/>
<feature type="transmembrane region" description="Helical" evidence="2">
    <location>
        <begin position="115"/>
        <end position="139"/>
    </location>
</feature>
<dbReference type="EMBL" id="JXDF01000003">
    <property type="protein sequence ID" value="KPN84159.1"/>
    <property type="molecule type" value="Genomic_DNA"/>
</dbReference>
<dbReference type="GO" id="GO:0080120">
    <property type="term" value="P:CAAX-box protein maturation"/>
    <property type="evidence" value="ECO:0007669"/>
    <property type="project" value="UniProtKB-ARBA"/>
</dbReference>
<name>A0A0N8IIB8_9LACO</name>
<gene>
    <name evidence="4" type="ORF">RZ78_03620</name>
</gene>
<dbReference type="Proteomes" id="UP000050269">
    <property type="component" value="Unassembled WGS sequence"/>
</dbReference>
<keyword evidence="2" id="KW-0472">Membrane</keyword>